<dbReference type="GO" id="GO:0033014">
    <property type="term" value="P:tetrapyrrole biosynthetic process"/>
    <property type="evidence" value="ECO:0007669"/>
    <property type="project" value="InterPro"/>
</dbReference>
<evidence type="ECO:0000259" key="1">
    <source>
        <dbReference type="Pfam" id="PF02602"/>
    </source>
</evidence>
<comment type="caution">
    <text evidence="2">The sequence shown here is derived from an EMBL/GenBank/DDBJ whole genome shotgun (WGS) entry which is preliminary data.</text>
</comment>
<evidence type="ECO:0000313" key="2">
    <source>
        <dbReference type="EMBL" id="MPL72697.1"/>
    </source>
</evidence>
<proteinExistence type="predicted"/>
<dbReference type="InterPro" id="IPR003754">
    <property type="entry name" value="4pyrrol_synth_uPrphyn_synth"/>
</dbReference>
<organism evidence="2">
    <name type="scientific">bioreactor metagenome</name>
    <dbReference type="NCBI Taxonomy" id="1076179"/>
    <lineage>
        <taxon>unclassified sequences</taxon>
        <taxon>metagenomes</taxon>
        <taxon>ecological metagenomes</taxon>
    </lineage>
</organism>
<accession>A0A644U1Y1</accession>
<feature type="domain" description="Tetrapyrrole biosynthesis uroporphyrinogen III synthase" evidence="1">
    <location>
        <begin position="15"/>
        <end position="200"/>
    </location>
</feature>
<dbReference type="InterPro" id="IPR036108">
    <property type="entry name" value="4pyrrol_syn_uPrphyn_synt_sf"/>
</dbReference>
<gene>
    <name evidence="2" type="ORF">SDC9_18486</name>
</gene>
<dbReference type="AlphaFoldDB" id="A0A644U1Y1"/>
<dbReference type="Pfam" id="PF02602">
    <property type="entry name" value="HEM4"/>
    <property type="match status" value="1"/>
</dbReference>
<dbReference type="GO" id="GO:0004852">
    <property type="term" value="F:uroporphyrinogen-III synthase activity"/>
    <property type="evidence" value="ECO:0007669"/>
    <property type="project" value="InterPro"/>
</dbReference>
<name>A0A644U1Y1_9ZZZZ</name>
<protein>
    <recommendedName>
        <fullName evidence="1">Tetrapyrrole biosynthesis uroporphyrinogen III synthase domain-containing protein</fullName>
    </recommendedName>
</protein>
<reference evidence="2" key="1">
    <citation type="submission" date="2019-08" db="EMBL/GenBank/DDBJ databases">
        <authorList>
            <person name="Kucharzyk K."/>
            <person name="Murdoch R.W."/>
            <person name="Higgins S."/>
            <person name="Loffler F."/>
        </authorList>
    </citation>
    <scope>NUCLEOTIDE SEQUENCE</scope>
</reference>
<dbReference type="SUPFAM" id="SSF69618">
    <property type="entry name" value="HemD-like"/>
    <property type="match status" value="1"/>
</dbReference>
<dbReference type="CDD" id="cd06578">
    <property type="entry name" value="HemD"/>
    <property type="match status" value="1"/>
</dbReference>
<sequence>MLIAITRHTGALEDAALCERYNHKAKVVSPIKPVKDMEVIGRFVKAANEEKFDAVFFPNAYVAEKLGPCIDPKIASRVRIIGNGPQTAKILHNIGLAAEMLPFFYTKDLVLYLDRWIRGKKIGIPRAGNTYPKLSADIQRAGGIPAEYKCYDVEKTDEVMDLKGVGAILFTSPVAFRLAILPKMENIIQMAIGDETAHEMMYGGDAPAVIGDGSIEGTLKALNAYLVTESH</sequence>
<dbReference type="EMBL" id="VSSQ01000067">
    <property type="protein sequence ID" value="MPL72697.1"/>
    <property type="molecule type" value="Genomic_DNA"/>
</dbReference>